<keyword evidence="2" id="KW-1185">Reference proteome</keyword>
<evidence type="ECO:0000313" key="2">
    <source>
        <dbReference type="Proteomes" id="UP001217838"/>
    </source>
</evidence>
<protein>
    <recommendedName>
        <fullName evidence="3">WGR domain-containing protein</fullName>
    </recommendedName>
</protein>
<organism evidence="1 2">
    <name type="scientific">Nannocystis radixulma</name>
    <dbReference type="NCBI Taxonomy" id="2995305"/>
    <lineage>
        <taxon>Bacteria</taxon>
        <taxon>Pseudomonadati</taxon>
        <taxon>Myxococcota</taxon>
        <taxon>Polyangia</taxon>
        <taxon>Nannocystales</taxon>
        <taxon>Nannocystaceae</taxon>
        <taxon>Nannocystis</taxon>
    </lineage>
</organism>
<proteinExistence type="predicted"/>
<dbReference type="Gene3D" id="2.20.140.10">
    <property type="entry name" value="WGR domain"/>
    <property type="match status" value="1"/>
</dbReference>
<evidence type="ECO:0008006" key="3">
    <source>
        <dbReference type="Google" id="ProtNLM"/>
    </source>
</evidence>
<dbReference type="EMBL" id="JAQNDN010000001">
    <property type="protein sequence ID" value="MDC0666459.1"/>
    <property type="molecule type" value="Genomic_DNA"/>
</dbReference>
<evidence type="ECO:0000313" key="1">
    <source>
        <dbReference type="EMBL" id="MDC0666459.1"/>
    </source>
</evidence>
<accession>A0ABT5AX89</accession>
<dbReference type="RefSeq" id="WP_271994017.1">
    <property type="nucleotide sequence ID" value="NZ_JAQNDN010000001.1"/>
</dbReference>
<comment type="caution">
    <text evidence="1">The sequence shown here is derived from an EMBL/GenBank/DDBJ whole genome shotgun (WGS) entry which is preliminary data.</text>
</comment>
<reference evidence="1 2" key="1">
    <citation type="submission" date="2022-11" db="EMBL/GenBank/DDBJ databases">
        <title>Minimal conservation of predation-associated metabolite biosynthetic gene clusters underscores biosynthetic potential of Myxococcota including descriptions for ten novel species: Archangium lansinium sp. nov., Myxococcus landrumus sp. nov., Nannocystis bai.</title>
        <authorList>
            <person name="Ahearne A."/>
            <person name="Stevens C."/>
            <person name="Dowd S."/>
        </authorList>
    </citation>
    <scope>NUCLEOTIDE SEQUENCE [LARGE SCALE GENOMIC DNA]</scope>
    <source>
        <strain evidence="1 2">NCELM</strain>
    </source>
</reference>
<dbReference type="Proteomes" id="UP001217838">
    <property type="component" value="Unassembled WGS sequence"/>
</dbReference>
<name>A0ABT5AX89_9BACT</name>
<sequence>MGSDLYHVKAVSKQATTAVFDVKVIHPDVSTIPEDRSFALMLLREAADDSLLAREVTTDDMLDRAWVKKYASGFIQSVDLTTTGKSAKRGRLTVTVFEPAWLDHVKPGESFDTAAFQLLDKYSKHPPILLTKGAAKAPAGDALDDGDGFIWVPREAHGPLELIEPLPPFLQVPAYSLSAYEVVDEVSGKKIAPKLLQAWHGKAVQVTARGKAQGGALGFQKNLKDHVALLSVRGYGGSKIEAIGRLRLKPGRRGTKLSYAEVLEYTQTSVTQVKKKGDTLELTCRMPPDGRKVPFASESDVLALLARPLGFDFFKQGFKTKAPLGDALTRDLREQELGEDEDLYPAVARAYVASFTVEGATKPKKKLTAEALDALTPPAALAALSAPWPTFTLRIKVTDPKWIAHVDDELPMFTEKDTVFAKPATLAKLKAAKEAVKEKAAKAKAKAKAPRKPAPKRVILWHKKGASDKVWIASQDGATWKAQYGRRTMPNLEEKIYELASEEKASAAFAKAVEAKKREGYRVAPAYDAAAEVLWKRLGLAFDDSSGVPAVTKVGPPATAATHFENGFKAGDTIYAVRPRKMVGTYKLRTIEELAVVVESLRAGEDVLLETSRKLGKSGMMTTAVVTLR</sequence>
<gene>
    <name evidence="1" type="ORF">POL58_01860</name>
</gene>